<organism evidence="12 13">
    <name type="scientific">Triparma verrucosa</name>
    <dbReference type="NCBI Taxonomy" id="1606542"/>
    <lineage>
        <taxon>Eukaryota</taxon>
        <taxon>Sar</taxon>
        <taxon>Stramenopiles</taxon>
        <taxon>Ochrophyta</taxon>
        <taxon>Bolidophyceae</taxon>
        <taxon>Parmales</taxon>
        <taxon>Triparmaceae</taxon>
        <taxon>Triparma</taxon>
    </lineage>
</organism>
<comment type="subcellular location">
    <subcellularLocation>
        <location evidence="1 11">Mitochondrion inner membrane</location>
        <topology evidence="1 11">Single-pass membrane protein</topology>
    </subcellularLocation>
</comment>
<evidence type="ECO:0000256" key="6">
    <source>
        <dbReference type="ARBA" id="ARBA00022792"/>
    </source>
</evidence>
<keyword evidence="10" id="KW-0472">Membrane</keyword>
<keyword evidence="5" id="KW-0812">Transmembrane</keyword>
<evidence type="ECO:0000256" key="7">
    <source>
        <dbReference type="ARBA" id="ARBA00022982"/>
    </source>
</evidence>
<dbReference type="InterPro" id="IPR004205">
    <property type="entry name" value="Cyt_bc1_su8"/>
</dbReference>
<evidence type="ECO:0000256" key="10">
    <source>
        <dbReference type="ARBA" id="ARBA00023136"/>
    </source>
</evidence>
<keyword evidence="8" id="KW-1133">Transmembrane helix</keyword>
<comment type="function">
    <text evidence="11">Component of the ubiquinol-cytochrome c oxidoreductase, a multisubunit transmembrane complex that is part of the mitochondrial electron transport chain which drives oxidative phosphorylation. The complex plays an important role in the uptake of multiple carbon sources present in different host niches.</text>
</comment>
<evidence type="ECO:0000256" key="1">
    <source>
        <dbReference type="ARBA" id="ARBA00004434"/>
    </source>
</evidence>
<dbReference type="AlphaFoldDB" id="A0A9W7KXR8"/>
<name>A0A9W7KXR8_9STRA</name>
<evidence type="ECO:0000256" key="9">
    <source>
        <dbReference type="ARBA" id="ARBA00023128"/>
    </source>
</evidence>
<dbReference type="EMBL" id="BRXX01000531">
    <property type="protein sequence ID" value="GMI15708.1"/>
    <property type="molecule type" value="Genomic_DNA"/>
</dbReference>
<keyword evidence="13" id="KW-1185">Reference proteome</keyword>
<comment type="similarity">
    <text evidence="2 11">Belongs to the UQCRQ/QCR8 family.</text>
</comment>
<dbReference type="Proteomes" id="UP001165160">
    <property type="component" value="Unassembled WGS sequence"/>
</dbReference>
<evidence type="ECO:0000256" key="4">
    <source>
        <dbReference type="ARBA" id="ARBA00022660"/>
    </source>
</evidence>
<gene>
    <name evidence="12" type="ORF">TrVE_jg3359</name>
</gene>
<dbReference type="Pfam" id="PF02939">
    <property type="entry name" value="UcrQ"/>
    <property type="match status" value="1"/>
</dbReference>
<comment type="caution">
    <text evidence="12">The sequence shown here is derived from an EMBL/GenBank/DDBJ whole genome shotgun (WGS) entry which is preliminary data.</text>
</comment>
<dbReference type="Gene3D" id="1.20.5.210">
    <property type="entry name" value="Cytochrome b-c1 complex subunit 8"/>
    <property type="match status" value="1"/>
</dbReference>
<accession>A0A9W7KXR8</accession>
<sequence>MSFRASSALAFRASTSLRAGKARNDVPIAMSKWWGSYKAQDGVVTQQLSPYEQQAVMPWIRTWPKRLVTKFTSTAMDWVPPFVFMIGIVEWSEWKHSDIAHHHRD</sequence>
<dbReference type="GO" id="GO:0045275">
    <property type="term" value="C:respiratory chain complex III"/>
    <property type="evidence" value="ECO:0007669"/>
    <property type="project" value="UniProtKB-UniRule"/>
</dbReference>
<dbReference type="GO" id="GO:0005743">
    <property type="term" value="C:mitochondrial inner membrane"/>
    <property type="evidence" value="ECO:0007669"/>
    <property type="project" value="UniProtKB-SubCell"/>
</dbReference>
<protein>
    <recommendedName>
        <fullName evidence="11">Cytochrome b-c1 complex subunit 8</fullName>
    </recommendedName>
    <alternativeName>
        <fullName evidence="11">Complex III subunit 8</fullName>
    </alternativeName>
</protein>
<evidence type="ECO:0000313" key="12">
    <source>
        <dbReference type="EMBL" id="GMI15708.1"/>
    </source>
</evidence>
<proteinExistence type="inferred from homology"/>
<evidence type="ECO:0000256" key="2">
    <source>
        <dbReference type="ARBA" id="ARBA00007668"/>
    </source>
</evidence>
<dbReference type="InterPro" id="IPR036642">
    <property type="entry name" value="Cyt_bc1_su8_sf"/>
</dbReference>
<evidence type="ECO:0000256" key="3">
    <source>
        <dbReference type="ARBA" id="ARBA00022448"/>
    </source>
</evidence>
<evidence type="ECO:0000256" key="5">
    <source>
        <dbReference type="ARBA" id="ARBA00022692"/>
    </source>
</evidence>
<keyword evidence="4 11" id="KW-0679">Respiratory chain</keyword>
<reference evidence="13" key="1">
    <citation type="journal article" date="2023" name="Commun. Biol.">
        <title>Genome analysis of Parmales, the sister group of diatoms, reveals the evolutionary specialization of diatoms from phago-mixotrophs to photoautotrophs.</title>
        <authorList>
            <person name="Ban H."/>
            <person name="Sato S."/>
            <person name="Yoshikawa S."/>
            <person name="Yamada K."/>
            <person name="Nakamura Y."/>
            <person name="Ichinomiya M."/>
            <person name="Sato N."/>
            <person name="Blanc-Mathieu R."/>
            <person name="Endo H."/>
            <person name="Kuwata A."/>
            <person name="Ogata H."/>
        </authorList>
    </citation>
    <scope>NUCLEOTIDE SEQUENCE [LARGE SCALE GENOMIC DNA]</scope>
    <source>
        <strain evidence="13">NIES 3699</strain>
    </source>
</reference>
<keyword evidence="3 11" id="KW-0813">Transport</keyword>
<evidence type="ECO:0000256" key="8">
    <source>
        <dbReference type="ARBA" id="ARBA00022989"/>
    </source>
</evidence>
<dbReference type="GO" id="GO:0006122">
    <property type="term" value="P:mitochondrial electron transport, ubiquinol to cytochrome c"/>
    <property type="evidence" value="ECO:0007669"/>
    <property type="project" value="UniProtKB-UniRule"/>
</dbReference>
<dbReference type="SUPFAM" id="SSF81508">
    <property type="entry name" value="Ubiquinone-binding protein QP-C of cytochrome bc1 complex (Ubiquinol-cytochrome c reductase)"/>
    <property type="match status" value="1"/>
</dbReference>
<keyword evidence="6 11" id="KW-0999">Mitochondrion inner membrane</keyword>
<keyword evidence="7 11" id="KW-0249">Electron transport</keyword>
<evidence type="ECO:0000256" key="11">
    <source>
        <dbReference type="RuleBase" id="RU368118"/>
    </source>
</evidence>
<keyword evidence="9 11" id="KW-0496">Mitochondrion</keyword>
<evidence type="ECO:0000313" key="13">
    <source>
        <dbReference type="Proteomes" id="UP001165160"/>
    </source>
</evidence>